<organism evidence="6 8">
    <name type="scientific">Pseudomonas syringae pv. delphinii</name>
    <dbReference type="NCBI Taxonomy" id="192088"/>
    <lineage>
        <taxon>Bacteria</taxon>
        <taxon>Pseudomonadati</taxon>
        <taxon>Pseudomonadota</taxon>
        <taxon>Gammaproteobacteria</taxon>
        <taxon>Pseudomonadales</taxon>
        <taxon>Pseudomonadaceae</taxon>
        <taxon>Pseudomonas</taxon>
    </lineage>
</organism>
<dbReference type="PROSITE" id="PS00018">
    <property type="entry name" value="EF_HAND_1"/>
    <property type="match status" value="5"/>
</dbReference>
<dbReference type="SMART" id="SM00054">
    <property type="entry name" value="EFh"/>
    <property type="match status" value="5"/>
</dbReference>
<evidence type="ECO:0000313" key="7">
    <source>
        <dbReference type="Proteomes" id="UP000267908"/>
    </source>
</evidence>
<dbReference type="Pfam" id="PF13202">
    <property type="entry name" value="EF-hand_5"/>
    <property type="match status" value="2"/>
</dbReference>
<dbReference type="Proteomes" id="UP000269044">
    <property type="component" value="Unassembled WGS sequence"/>
</dbReference>
<proteinExistence type="predicted"/>
<dbReference type="InterPro" id="IPR011992">
    <property type="entry name" value="EF-hand-dom_pair"/>
</dbReference>
<dbReference type="PROSITE" id="PS50222">
    <property type="entry name" value="EF_HAND_2"/>
    <property type="match status" value="4"/>
</dbReference>
<protein>
    <submittedName>
        <fullName evidence="6">Calcium-binding protein</fullName>
    </submittedName>
</protein>
<dbReference type="SUPFAM" id="SSF47473">
    <property type="entry name" value="EF-hand"/>
    <property type="match status" value="2"/>
</dbReference>
<evidence type="ECO:0000313" key="6">
    <source>
        <dbReference type="EMBL" id="RMQ18310.1"/>
    </source>
</evidence>
<gene>
    <name evidence="6" type="ORF">ALQ08_00788</name>
    <name evidence="5" type="ORF">ALQ28_01116</name>
</gene>
<dbReference type="AlphaFoldDB" id="A0A0P9UK76"/>
<dbReference type="EMBL" id="RBRA01000311">
    <property type="protein sequence ID" value="RMQ18310.1"/>
    <property type="molecule type" value="Genomic_DNA"/>
</dbReference>
<feature type="compositionally biased region" description="Basic and acidic residues" evidence="3">
    <location>
        <begin position="26"/>
        <end position="48"/>
    </location>
</feature>
<dbReference type="RefSeq" id="WP_057435040.1">
    <property type="nucleotide sequence ID" value="NZ_LJQH01000056.1"/>
</dbReference>
<evidence type="ECO:0000256" key="3">
    <source>
        <dbReference type="SAM" id="MobiDB-lite"/>
    </source>
</evidence>
<reference evidence="7 8" key="1">
    <citation type="submission" date="2018-08" db="EMBL/GenBank/DDBJ databases">
        <title>Recombination of ecologically and evolutionarily significant loci maintains genetic cohesion in the Pseudomonas syringae species complex.</title>
        <authorList>
            <person name="Dillon M."/>
            <person name="Thakur S."/>
            <person name="Almeida R.N.D."/>
            <person name="Weir B.S."/>
            <person name="Guttman D.S."/>
        </authorList>
    </citation>
    <scope>NUCLEOTIDE SEQUENCE [LARGE SCALE GENOMIC DNA]</scope>
    <source>
        <strain evidence="6 8">ICMP 13052</strain>
        <strain evidence="5 7">ICMP 4330</strain>
    </source>
</reference>
<dbReference type="InterPro" id="IPR018247">
    <property type="entry name" value="EF_Hand_1_Ca_BS"/>
</dbReference>
<dbReference type="InterPro" id="IPR002048">
    <property type="entry name" value="EF_hand_dom"/>
</dbReference>
<name>A0A0P9UK76_9PSED</name>
<evidence type="ECO:0000256" key="1">
    <source>
        <dbReference type="ARBA" id="ARBA00022723"/>
    </source>
</evidence>
<feature type="compositionally biased region" description="Low complexity" evidence="3">
    <location>
        <begin position="104"/>
        <end position="137"/>
    </location>
</feature>
<feature type="domain" description="EF-hand" evidence="4">
    <location>
        <begin position="23"/>
        <end position="58"/>
    </location>
</feature>
<keyword evidence="1" id="KW-0479">Metal-binding</keyword>
<keyword evidence="2" id="KW-0677">Repeat</keyword>
<feature type="compositionally biased region" description="Low complexity" evidence="3">
    <location>
        <begin position="180"/>
        <end position="189"/>
    </location>
</feature>
<feature type="compositionally biased region" description="Acidic residues" evidence="3">
    <location>
        <begin position="72"/>
        <end position="83"/>
    </location>
</feature>
<dbReference type="Gene3D" id="1.10.238.10">
    <property type="entry name" value="EF-hand"/>
    <property type="match status" value="3"/>
</dbReference>
<evidence type="ECO:0000313" key="5">
    <source>
        <dbReference type="EMBL" id="RMP09698.1"/>
    </source>
</evidence>
<dbReference type="NCBIfam" id="NF041410">
    <property type="entry name" value="XopAW"/>
    <property type="match status" value="1"/>
</dbReference>
<feature type="region of interest" description="Disordered" evidence="3">
    <location>
        <begin position="1"/>
        <end position="219"/>
    </location>
</feature>
<accession>A0A0P9UK76</accession>
<feature type="domain" description="EF-hand" evidence="4">
    <location>
        <begin position="137"/>
        <end position="165"/>
    </location>
</feature>
<evidence type="ECO:0000256" key="2">
    <source>
        <dbReference type="ARBA" id="ARBA00022737"/>
    </source>
</evidence>
<feature type="domain" description="EF-hand" evidence="4">
    <location>
        <begin position="97"/>
        <end position="132"/>
    </location>
</feature>
<dbReference type="CDD" id="cd00051">
    <property type="entry name" value="EFh"/>
    <property type="match status" value="1"/>
</dbReference>
<sequence length="252" mass="25522">MISGISSGFSSYTSSTSSTSATSNKKFQEELLAKLDTDGDGSISKDELSSALSSDSKDGITVSLSKAFSDLDSNDDDSLDTDELAAMTPPPPPPMQSATDVADDLLNSLDSDGDGAISSAELSAGLTSAGSSASSSEVFDALDTNKDGTVSLDELNASLQAQQPPAGPPPAQMSTSGSTDSAALFSALDSDSDNSISASELSAALKQSDSNSETTSTNQVAAQALSKMIAALGERYDTEGNKPVGRYLNTAA</sequence>
<feature type="compositionally biased region" description="Polar residues" evidence="3">
    <location>
        <begin position="194"/>
        <end position="219"/>
    </location>
</feature>
<feature type="domain" description="EF-hand" evidence="4">
    <location>
        <begin position="176"/>
        <end position="211"/>
    </location>
</feature>
<dbReference type="Pfam" id="PF13499">
    <property type="entry name" value="EF-hand_7"/>
    <property type="match status" value="1"/>
</dbReference>
<dbReference type="GO" id="GO:0005509">
    <property type="term" value="F:calcium ion binding"/>
    <property type="evidence" value="ECO:0007669"/>
    <property type="project" value="InterPro"/>
</dbReference>
<evidence type="ECO:0000313" key="8">
    <source>
        <dbReference type="Proteomes" id="UP000269044"/>
    </source>
</evidence>
<feature type="compositionally biased region" description="Low complexity" evidence="3">
    <location>
        <begin position="1"/>
        <end position="23"/>
    </location>
</feature>
<dbReference type="EMBL" id="RBQG01000258">
    <property type="protein sequence ID" value="RMP09698.1"/>
    <property type="molecule type" value="Genomic_DNA"/>
</dbReference>
<dbReference type="Proteomes" id="UP000267908">
    <property type="component" value="Unassembled WGS sequence"/>
</dbReference>
<dbReference type="PANTHER" id="PTHR10827:SF98">
    <property type="entry name" value="45 KDA CALCIUM-BINDING PROTEIN"/>
    <property type="match status" value="1"/>
</dbReference>
<evidence type="ECO:0000259" key="4">
    <source>
        <dbReference type="PROSITE" id="PS50222"/>
    </source>
</evidence>
<comment type="caution">
    <text evidence="6">The sequence shown here is derived from an EMBL/GenBank/DDBJ whole genome shotgun (WGS) entry which is preliminary data.</text>
</comment>
<dbReference type="PANTHER" id="PTHR10827">
    <property type="entry name" value="RETICULOCALBIN"/>
    <property type="match status" value="1"/>
</dbReference>